<dbReference type="InterPro" id="IPR036689">
    <property type="entry name" value="ESAT-6-like_sf"/>
</dbReference>
<dbReference type="Gene3D" id="1.20.1260.20">
    <property type="entry name" value="PPE superfamily"/>
    <property type="match status" value="1"/>
</dbReference>
<evidence type="ECO:0000256" key="1">
    <source>
        <dbReference type="SAM" id="MobiDB-lite"/>
    </source>
</evidence>
<feature type="region of interest" description="Disordered" evidence="1">
    <location>
        <begin position="430"/>
        <end position="450"/>
    </location>
</feature>
<organism evidence="2 3">
    <name type="scientific">Rhodococcus ruber</name>
    <dbReference type="NCBI Taxonomy" id="1830"/>
    <lineage>
        <taxon>Bacteria</taxon>
        <taxon>Bacillati</taxon>
        <taxon>Actinomycetota</taxon>
        <taxon>Actinomycetes</taxon>
        <taxon>Mycobacteriales</taxon>
        <taxon>Nocardiaceae</taxon>
        <taxon>Rhodococcus</taxon>
    </lineage>
</organism>
<dbReference type="SUPFAM" id="SSF140453">
    <property type="entry name" value="EsxAB dimer-like"/>
    <property type="match status" value="1"/>
</dbReference>
<reference evidence="2 3" key="1">
    <citation type="journal article" date="2014" name="Genome Announc.">
        <title>Draft Genome Sequence of Propane- and Butane-Oxidizing Actinobacterium Rhodococcus ruber IEGM 231.</title>
        <authorList>
            <person name="Ivshina I.B."/>
            <person name="Kuyukina M.S."/>
            <person name="Krivoruchko A.V."/>
            <person name="Barbe V."/>
            <person name="Fischer C."/>
        </authorList>
    </citation>
    <scope>NUCLEOTIDE SEQUENCE [LARGE SCALE GENOMIC DNA]</scope>
</reference>
<gene>
    <name evidence="2" type="ORF">RHRU231_960106</name>
</gene>
<dbReference type="EMBL" id="CCSD01000112">
    <property type="protein sequence ID" value="CDZ92577.1"/>
    <property type="molecule type" value="Genomic_DNA"/>
</dbReference>
<sequence>MSPATREHAQRWDTASLVVIAAEWEDLGDEIDRRKRDMERDFDDSYRFWRGAAGDHERSWIQRFVDAANRAAGALERCADVARRGASSIEAARSYVVHAVASAECEGLRVANDGRVVAVDMAGASTEVASRHETEIARALTVLGDEDARVASAMRRALESLSAMQSDEVRFPTDVVLAGPTPAPGGDSGDERRADAAGAFERVTGRLPLDPVDWETAYILVANSYAEKYAGVGPEVVAGRIEPVPGQGVVRIGLYIPSETVVNLPQDLGDHRSEDPRFDVEDTRVAIYVDYENGMVIARQNPSVSVDGDVRVGVPTVDVQQAADGAVRIQYHARNPLAPDVSTPTHTVNGDIVVSPRAEGIAVDGVITDYPALEVYRDTPMGGTETVTIDPADSGSEYGPLINLPFHHSIGVGTEAFERFRSAYAQLPPYEAGTRPDADPHQPTRLGGTEDALRVVVVR</sequence>
<dbReference type="AlphaFoldDB" id="A0A098BWI7"/>
<accession>A0A098BWI7</accession>
<dbReference type="RefSeq" id="WP_230831794.1">
    <property type="nucleotide sequence ID" value="NZ_CP024315.1"/>
</dbReference>
<dbReference type="InterPro" id="IPR038332">
    <property type="entry name" value="PPE_sf"/>
</dbReference>
<evidence type="ECO:0000313" key="2">
    <source>
        <dbReference type="EMBL" id="CDZ92577.1"/>
    </source>
</evidence>
<dbReference type="Proteomes" id="UP000042997">
    <property type="component" value="Unassembled WGS sequence"/>
</dbReference>
<name>A0A098BWI7_9NOCA</name>
<proteinExistence type="predicted"/>
<protein>
    <submittedName>
        <fullName evidence="2">Uncharacterized protein</fullName>
    </submittedName>
</protein>
<evidence type="ECO:0000313" key="3">
    <source>
        <dbReference type="Proteomes" id="UP000042997"/>
    </source>
</evidence>